<reference evidence="2 4" key="2">
    <citation type="submission" date="2016-10" db="EMBL/GenBank/DDBJ databases">
        <authorList>
            <person name="de Groot N.N."/>
        </authorList>
    </citation>
    <scope>NUCLEOTIDE SEQUENCE [LARGE SCALE GENOMIC DNA]</scope>
    <source>
        <strain evidence="2 4">DSM 2895</strain>
    </source>
</reference>
<reference evidence="1 3" key="1">
    <citation type="submission" date="2015-07" db="EMBL/GenBank/DDBJ databases">
        <title>Fjat-14205 dsm 2895.</title>
        <authorList>
            <person name="Liu B."/>
            <person name="Wang J."/>
            <person name="Zhu Y."/>
            <person name="Liu G."/>
            <person name="Chen Q."/>
            <person name="Chen Z."/>
            <person name="Lan J."/>
            <person name="Che J."/>
            <person name="Ge C."/>
            <person name="Shi H."/>
            <person name="Pan Z."/>
            <person name="Liu X."/>
        </authorList>
    </citation>
    <scope>NUCLEOTIDE SEQUENCE [LARGE SCALE GENOMIC DNA]</scope>
    <source>
        <strain evidence="1 3">DSM 2895</strain>
    </source>
</reference>
<dbReference type="GeneID" id="42307291"/>
<evidence type="ECO:0000313" key="2">
    <source>
        <dbReference type="EMBL" id="SDJ55094.1"/>
    </source>
</evidence>
<dbReference type="Proteomes" id="UP000037269">
    <property type="component" value="Unassembled WGS sequence"/>
</dbReference>
<name>A0A0D1Y708_ANEMI</name>
<dbReference type="PATRIC" id="fig|47500.12.peg.6182"/>
<evidence type="ECO:0000313" key="4">
    <source>
        <dbReference type="Proteomes" id="UP000182836"/>
    </source>
</evidence>
<protein>
    <submittedName>
        <fullName evidence="1">Uncharacterized protein</fullName>
    </submittedName>
</protein>
<dbReference type="AlphaFoldDB" id="A0A0D1Y708"/>
<proteinExistence type="predicted"/>
<accession>A0A0D1Y708</accession>
<gene>
    <name evidence="1" type="ORF">AF333_19250</name>
    <name evidence="2" type="ORF">SAMN04487909_12080</name>
</gene>
<evidence type="ECO:0000313" key="3">
    <source>
        <dbReference type="Proteomes" id="UP000037269"/>
    </source>
</evidence>
<sequence>MIHFYYLEETAKYQAKQVEKAAREAWKTTSVEHSEKTEQKSLYREVVLAAKHASKRSYPFR</sequence>
<dbReference type="EMBL" id="LGUG01000004">
    <property type="protein sequence ID" value="KON97289.1"/>
    <property type="molecule type" value="Genomic_DNA"/>
</dbReference>
<organism evidence="1 3">
    <name type="scientific">Aneurinibacillus migulanus</name>
    <name type="common">Bacillus migulanus</name>
    <dbReference type="NCBI Taxonomy" id="47500"/>
    <lineage>
        <taxon>Bacteria</taxon>
        <taxon>Bacillati</taxon>
        <taxon>Bacillota</taxon>
        <taxon>Bacilli</taxon>
        <taxon>Bacillales</taxon>
        <taxon>Paenibacillaceae</taxon>
        <taxon>Aneurinibacillus group</taxon>
        <taxon>Aneurinibacillus</taxon>
    </lineage>
</organism>
<dbReference type="RefSeq" id="WP_043063386.1">
    <property type="nucleotide sequence ID" value="NZ_BJOA01000180.1"/>
</dbReference>
<evidence type="ECO:0000313" key="1">
    <source>
        <dbReference type="EMBL" id="KON97289.1"/>
    </source>
</evidence>
<dbReference type="OrthoDB" id="9900458at2"/>
<dbReference type="EMBL" id="FNED01000020">
    <property type="protein sequence ID" value="SDJ55094.1"/>
    <property type="molecule type" value="Genomic_DNA"/>
</dbReference>
<keyword evidence="3" id="KW-1185">Reference proteome</keyword>
<dbReference type="Proteomes" id="UP000182836">
    <property type="component" value="Unassembled WGS sequence"/>
</dbReference>